<reference evidence="2 3" key="1">
    <citation type="submission" date="2018-08" db="EMBL/GenBank/DDBJ databases">
        <title>Comamonas testosteroni strain SWCO2.</title>
        <authorList>
            <person name="Jiang N."/>
            <person name="Zhang X.Z."/>
        </authorList>
    </citation>
    <scope>NUCLEOTIDE SEQUENCE [LARGE SCALE GENOMIC DNA]</scope>
    <source>
        <strain evidence="2 3">SWCO2</strain>
    </source>
</reference>
<protein>
    <submittedName>
        <fullName evidence="2">DUF4148 domain-containing protein</fullName>
    </submittedName>
</protein>
<gene>
    <name evidence="2" type="ORF">DZC30_15225</name>
</gene>
<dbReference type="AlphaFoldDB" id="A0A373FIK4"/>
<feature type="chain" id="PRO_5017002039" evidence="1">
    <location>
        <begin position="35"/>
        <end position="103"/>
    </location>
</feature>
<sequence>MNNANRSVARLSTRLSTHFTLLAALALSAVAAQAADHTQTTRTRAEVKAEVLQAIAKGQMPSAADAYLPLSAQNPLSLTTREQVRRDAAATDKTALLRQSYGG</sequence>
<evidence type="ECO:0000256" key="1">
    <source>
        <dbReference type="SAM" id="SignalP"/>
    </source>
</evidence>
<dbReference type="EMBL" id="QURR01000019">
    <property type="protein sequence ID" value="RGE43342.1"/>
    <property type="molecule type" value="Genomic_DNA"/>
</dbReference>
<evidence type="ECO:0000313" key="2">
    <source>
        <dbReference type="EMBL" id="RGE43342.1"/>
    </source>
</evidence>
<evidence type="ECO:0000313" key="3">
    <source>
        <dbReference type="Proteomes" id="UP000261948"/>
    </source>
</evidence>
<dbReference type="Pfam" id="PF13663">
    <property type="entry name" value="DUF4148"/>
    <property type="match status" value="1"/>
</dbReference>
<organism evidence="2 3">
    <name type="scientific">Comamonas testosteroni</name>
    <name type="common">Pseudomonas testosteroni</name>
    <dbReference type="NCBI Taxonomy" id="285"/>
    <lineage>
        <taxon>Bacteria</taxon>
        <taxon>Pseudomonadati</taxon>
        <taxon>Pseudomonadota</taxon>
        <taxon>Betaproteobacteria</taxon>
        <taxon>Burkholderiales</taxon>
        <taxon>Comamonadaceae</taxon>
        <taxon>Comamonas</taxon>
    </lineage>
</organism>
<dbReference type="Proteomes" id="UP000261948">
    <property type="component" value="Unassembled WGS sequence"/>
</dbReference>
<name>A0A373FIK4_COMTE</name>
<feature type="signal peptide" evidence="1">
    <location>
        <begin position="1"/>
        <end position="34"/>
    </location>
</feature>
<dbReference type="OrthoDB" id="8720341at2"/>
<accession>A0A373FIK4</accession>
<keyword evidence="3" id="KW-1185">Reference proteome</keyword>
<proteinExistence type="predicted"/>
<keyword evidence="1" id="KW-0732">Signal</keyword>
<comment type="caution">
    <text evidence="2">The sequence shown here is derived from an EMBL/GenBank/DDBJ whole genome shotgun (WGS) entry which is preliminary data.</text>
</comment>
<dbReference type="InterPro" id="IPR025421">
    <property type="entry name" value="DUF4148"/>
</dbReference>